<accession>A0A2V2F2J0</accession>
<dbReference type="PANTHER" id="PTHR42709">
    <property type="entry name" value="ALKALINE PHOSPHATASE LIKE PROTEIN"/>
    <property type="match status" value="1"/>
</dbReference>
<keyword evidence="2" id="KW-0472">Membrane</keyword>
<evidence type="ECO:0000259" key="3">
    <source>
        <dbReference type="Pfam" id="PF09335"/>
    </source>
</evidence>
<evidence type="ECO:0000256" key="2">
    <source>
        <dbReference type="SAM" id="Phobius"/>
    </source>
</evidence>
<comment type="caution">
    <text evidence="4">The sequence shown here is derived from an EMBL/GenBank/DDBJ whole genome shotgun (WGS) entry which is preliminary data.</text>
</comment>
<evidence type="ECO:0000313" key="5">
    <source>
        <dbReference type="Proteomes" id="UP000247612"/>
    </source>
</evidence>
<feature type="transmembrane region" description="Helical" evidence="2">
    <location>
        <begin position="38"/>
        <end position="56"/>
    </location>
</feature>
<name>A0A2V2F2J0_9FIRM</name>
<dbReference type="Proteomes" id="UP000247612">
    <property type="component" value="Unassembled WGS sequence"/>
</dbReference>
<dbReference type="InterPro" id="IPR051311">
    <property type="entry name" value="DedA_domain"/>
</dbReference>
<dbReference type="RefSeq" id="WP_022938426.1">
    <property type="nucleotide sequence ID" value="NZ_CABKRQ010000005.1"/>
</dbReference>
<dbReference type="Pfam" id="PF09335">
    <property type="entry name" value="VTT_dom"/>
    <property type="match status" value="1"/>
</dbReference>
<dbReference type="PANTHER" id="PTHR42709:SF11">
    <property type="entry name" value="DEDA FAMILY PROTEIN"/>
    <property type="match status" value="1"/>
</dbReference>
<feature type="transmembrane region" description="Helical" evidence="2">
    <location>
        <begin position="6"/>
        <end position="31"/>
    </location>
</feature>
<reference evidence="4 5" key="1">
    <citation type="submission" date="2018-05" db="EMBL/GenBank/DDBJ databases">
        <title>Genomic Encyclopedia of Type Strains, Phase IV (KMG-IV): sequencing the most valuable type-strain genomes for metagenomic binning, comparative biology and taxonomic classification.</title>
        <authorList>
            <person name="Goeker M."/>
        </authorList>
    </citation>
    <scope>NUCLEOTIDE SEQUENCE [LARGE SCALE GENOMIC DNA]</scope>
    <source>
        <strain evidence="4 5">JC118</strain>
    </source>
</reference>
<sequence>MNADLFLLIYACLKAFLPLPSIEAVFVPLCLAAPTKSFYYAVVSGIGTFLGGYIGYELSVSYGRKVALKLVNEETLSEGEAAMQKYGAMAVILGSLTPFPDFVLAYLAGLCRMNRWLFLLLDGGCRFMRSLLVAATLSKASEFIAIEKYSTLLSILILVYFLGKYVIRKKT</sequence>
<dbReference type="STRING" id="1034346.GCA_000313565_02123"/>
<dbReference type="GeneID" id="94441404"/>
<dbReference type="GO" id="GO:0005886">
    <property type="term" value="C:plasma membrane"/>
    <property type="evidence" value="ECO:0007669"/>
    <property type="project" value="TreeGrafter"/>
</dbReference>
<proteinExistence type="inferred from homology"/>
<keyword evidence="2" id="KW-0812">Transmembrane</keyword>
<feature type="transmembrane region" description="Helical" evidence="2">
    <location>
        <begin position="86"/>
        <end position="109"/>
    </location>
</feature>
<feature type="transmembrane region" description="Helical" evidence="2">
    <location>
        <begin position="149"/>
        <end position="167"/>
    </location>
</feature>
<dbReference type="EMBL" id="QJKH01000003">
    <property type="protein sequence ID" value="PXX80463.1"/>
    <property type="molecule type" value="Genomic_DNA"/>
</dbReference>
<comment type="similarity">
    <text evidence="1">Belongs to the DedA family.</text>
</comment>
<keyword evidence="5" id="KW-1185">Reference proteome</keyword>
<evidence type="ECO:0000313" key="4">
    <source>
        <dbReference type="EMBL" id="PXX80463.1"/>
    </source>
</evidence>
<feature type="domain" description="VTT" evidence="3">
    <location>
        <begin position="38"/>
        <end position="135"/>
    </location>
</feature>
<evidence type="ECO:0000256" key="1">
    <source>
        <dbReference type="ARBA" id="ARBA00010792"/>
    </source>
</evidence>
<dbReference type="OrthoDB" id="1652564at2"/>
<organism evidence="4 5">
    <name type="scientific">Dielma fastidiosa</name>
    <dbReference type="NCBI Taxonomy" id="1034346"/>
    <lineage>
        <taxon>Bacteria</taxon>
        <taxon>Bacillati</taxon>
        <taxon>Bacillota</taxon>
        <taxon>Erysipelotrichia</taxon>
        <taxon>Erysipelotrichales</taxon>
        <taxon>Erysipelotrichaceae</taxon>
        <taxon>Dielma</taxon>
    </lineage>
</organism>
<dbReference type="InterPro" id="IPR032816">
    <property type="entry name" value="VTT_dom"/>
</dbReference>
<dbReference type="AlphaFoldDB" id="A0A2V2F2J0"/>
<gene>
    <name evidence="4" type="ORF">DES51_10354</name>
</gene>
<keyword evidence="2" id="KW-1133">Transmembrane helix</keyword>
<protein>
    <submittedName>
        <fullName evidence="4">Membrane protein YqaA with SNARE-associated domain</fullName>
    </submittedName>
</protein>